<evidence type="ECO:0000313" key="1">
    <source>
        <dbReference type="EMBL" id="MDO6424306.1"/>
    </source>
</evidence>
<dbReference type="RefSeq" id="WP_216064579.1">
    <property type="nucleotide sequence ID" value="NZ_JAHKPP010000031.1"/>
</dbReference>
<reference evidence="1" key="1">
    <citation type="submission" date="2023-07" db="EMBL/GenBank/DDBJ databases">
        <title>Genome content predicts the carbon catabolic preferences of heterotrophic bacteria.</title>
        <authorList>
            <person name="Gralka M."/>
        </authorList>
    </citation>
    <scope>NUCLEOTIDE SEQUENCE</scope>
    <source>
        <strain evidence="1">I3M17_2</strain>
    </source>
</reference>
<name>A0AAW7XBM4_9GAMM</name>
<organism evidence="1 2">
    <name type="scientific">Saccharophagus degradans</name>
    <dbReference type="NCBI Taxonomy" id="86304"/>
    <lineage>
        <taxon>Bacteria</taxon>
        <taxon>Pseudomonadati</taxon>
        <taxon>Pseudomonadota</taxon>
        <taxon>Gammaproteobacteria</taxon>
        <taxon>Cellvibrionales</taxon>
        <taxon>Cellvibrionaceae</taxon>
        <taxon>Saccharophagus</taxon>
    </lineage>
</organism>
<dbReference type="AlphaFoldDB" id="A0AAW7XBM4"/>
<dbReference type="Proteomes" id="UP001169760">
    <property type="component" value="Unassembled WGS sequence"/>
</dbReference>
<dbReference type="EMBL" id="JAUOPB010000014">
    <property type="protein sequence ID" value="MDO6424306.1"/>
    <property type="molecule type" value="Genomic_DNA"/>
</dbReference>
<sequence length="143" mass="16426">MVTLILNSVQNMKDCNQCGKCCIKYGDGALSATANEIDMWELFQPHIFEYVLNGEIWIDPATGKKLNRCPFLEISPPTTPTTPLKYTCSIYHDRPEDCRHYPTHIEEMIRDECEMIEPVDLTNTERAQTKLDIIMSDSRPAKK</sequence>
<protein>
    <submittedName>
        <fullName evidence="1">YkgJ family cysteine cluster protein</fullName>
    </submittedName>
</protein>
<gene>
    <name evidence="1" type="ORF">Q4521_17610</name>
</gene>
<dbReference type="Pfam" id="PF03692">
    <property type="entry name" value="CxxCxxCC"/>
    <property type="match status" value="1"/>
</dbReference>
<evidence type="ECO:0000313" key="2">
    <source>
        <dbReference type="Proteomes" id="UP001169760"/>
    </source>
</evidence>
<comment type="caution">
    <text evidence="1">The sequence shown here is derived from an EMBL/GenBank/DDBJ whole genome shotgun (WGS) entry which is preliminary data.</text>
</comment>
<accession>A0AAW7XBM4</accession>
<proteinExistence type="predicted"/>
<dbReference type="InterPro" id="IPR005358">
    <property type="entry name" value="Puta_zinc/iron-chelating_dom"/>
</dbReference>